<reference evidence="1 2" key="1">
    <citation type="submission" date="2019-10" db="EMBL/GenBank/DDBJ databases">
        <title>Glaciimonas soli sp. nov., a psychrophilic bacterium isolated from the forest soil of a high elevation mountain in Taiwan.</title>
        <authorList>
            <person name="Wang L.-T."/>
            <person name="Shieh W.Y."/>
        </authorList>
    </citation>
    <scope>NUCLEOTIDE SEQUENCE [LARGE SCALE GENOMIC DNA]</scope>
    <source>
        <strain evidence="1 2">GS1</strain>
    </source>
</reference>
<dbReference type="RefSeq" id="WP_153232862.1">
    <property type="nucleotide sequence ID" value="NZ_WINI01000001.1"/>
</dbReference>
<dbReference type="EMBL" id="WINI01000001">
    <property type="protein sequence ID" value="MQQ99259.1"/>
    <property type="molecule type" value="Genomic_DNA"/>
</dbReference>
<evidence type="ECO:0008006" key="3">
    <source>
        <dbReference type="Google" id="ProtNLM"/>
    </source>
</evidence>
<keyword evidence="2" id="KW-1185">Reference proteome</keyword>
<proteinExistence type="predicted"/>
<evidence type="ECO:0000313" key="1">
    <source>
        <dbReference type="EMBL" id="MQQ99259.1"/>
    </source>
</evidence>
<organism evidence="1 2">
    <name type="scientific">Glaciimonas soli</name>
    <dbReference type="NCBI Taxonomy" id="2590999"/>
    <lineage>
        <taxon>Bacteria</taxon>
        <taxon>Pseudomonadati</taxon>
        <taxon>Pseudomonadota</taxon>
        <taxon>Betaproteobacteria</taxon>
        <taxon>Burkholderiales</taxon>
        <taxon>Oxalobacteraceae</taxon>
        <taxon>Glaciimonas</taxon>
    </lineage>
</organism>
<dbReference type="OrthoDB" id="8812527at2"/>
<dbReference type="AlphaFoldDB" id="A0A843YJV6"/>
<name>A0A843YJV6_9BURK</name>
<gene>
    <name evidence="1" type="ORF">GEV47_00985</name>
</gene>
<evidence type="ECO:0000313" key="2">
    <source>
        <dbReference type="Proteomes" id="UP000451565"/>
    </source>
</evidence>
<comment type="caution">
    <text evidence="1">The sequence shown here is derived from an EMBL/GenBank/DDBJ whole genome shotgun (WGS) entry which is preliminary data.</text>
</comment>
<accession>A0A843YJV6</accession>
<dbReference type="Proteomes" id="UP000451565">
    <property type="component" value="Unassembled WGS sequence"/>
</dbReference>
<sequence length="103" mass="11226">MTTSIDTKNLIEILAINVQSGKSKKTGNDYEIHKAQCVIRGANDSTQVGELNLPKELALTVPGKYLAEFELSINFDRLVIPRVIALHPFPNRSVAPSPTPKAA</sequence>
<protein>
    <recommendedName>
        <fullName evidence="3">Single-stranded DNA-binding protein</fullName>
    </recommendedName>
</protein>